<protein>
    <submittedName>
        <fullName evidence="1">Uncharacterized protein</fullName>
    </submittedName>
</protein>
<dbReference type="Gene3D" id="2.40.50.140">
    <property type="entry name" value="Nucleic acid-binding proteins"/>
    <property type="match status" value="1"/>
</dbReference>
<gene>
    <name evidence="1" type="ORF">AVDCRST_MAG20-8</name>
</gene>
<accession>A0A6J4H267</accession>
<name>A0A6J4H267_9ACTN</name>
<proteinExistence type="predicted"/>
<dbReference type="SUPFAM" id="SSF50249">
    <property type="entry name" value="Nucleic acid-binding proteins"/>
    <property type="match status" value="1"/>
</dbReference>
<dbReference type="EMBL" id="CADCSY010000001">
    <property type="protein sequence ID" value="CAA9209100.1"/>
    <property type="molecule type" value="Genomic_DNA"/>
</dbReference>
<dbReference type="InterPro" id="IPR012340">
    <property type="entry name" value="NA-bd_OB-fold"/>
</dbReference>
<reference evidence="1" key="1">
    <citation type="submission" date="2020-02" db="EMBL/GenBank/DDBJ databases">
        <authorList>
            <person name="Meier V. D."/>
        </authorList>
    </citation>
    <scope>NUCLEOTIDE SEQUENCE</scope>
    <source>
        <strain evidence="1">AVDCRST_MAG20</strain>
    </source>
</reference>
<evidence type="ECO:0000313" key="1">
    <source>
        <dbReference type="EMBL" id="CAA9209100.1"/>
    </source>
</evidence>
<organism evidence="1">
    <name type="scientific">uncultured Acidimicrobiales bacterium</name>
    <dbReference type="NCBI Taxonomy" id="310071"/>
    <lineage>
        <taxon>Bacteria</taxon>
        <taxon>Bacillati</taxon>
        <taxon>Actinomycetota</taxon>
        <taxon>Acidimicrobiia</taxon>
        <taxon>Acidimicrobiales</taxon>
        <taxon>environmental samples</taxon>
    </lineage>
</organism>
<sequence>MQRAEGTVTAFDDRRGIGTVTTEGGRVLAFHCTAIADGSRTITAGAAVVVEIAAGLPGAWEAVVVTPA</sequence>
<dbReference type="AlphaFoldDB" id="A0A6J4H267"/>